<organism evidence="2">
    <name type="scientific">freshwater metagenome</name>
    <dbReference type="NCBI Taxonomy" id="449393"/>
    <lineage>
        <taxon>unclassified sequences</taxon>
        <taxon>metagenomes</taxon>
        <taxon>ecological metagenomes</taxon>
    </lineage>
</organism>
<keyword evidence="1" id="KW-1133">Transmembrane helix</keyword>
<protein>
    <submittedName>
        <fullName evidence="2">Unannotated protein</fullName>
    </submittedName>
</protein>
<evidence type="ECO:0000256" key="1">
    <source>
        <dbReference type="SAM" id="Phobius"/>
    </source>
</evidence>
<gene>
    <name evidence="2" type="ORF">UFOPK2312_00672</name>
</gene>
<name>A0A6J6MHI1_9ZZZZ</name>
<dbReference type="AlphaFoldDB" id="A0A6J6MHI1"/>
<accession>A0A6J6MHI1</accession>
<dbReference type="EMBL" id="CAEZWY010000065">
    <property type="protein sequence ID" value="CAB4672889.1"/>
    <property type="molecule type" value="Genomic_DNA"/>
</dbReference>
<evidence type="ECO:0000313" key="2">
    <source>
        <dbReference type="EMBL" id="CAB4672889.1"/>
    </source>
</evidence>
<keyword evidence="1" id="KW-0472">Membrane</keyword>
<keyword evidence="1" id="KW-0812">Transmembrane</keyword>
<proteinExistence type="predicted"/>
<feature type="transmembrane region" description="Helical" evidence="1">
    <location>
        <begin position="51"/>
        <end position="74"/>
    </location>
</feature>
<sequence>MKFLPILLSRLFLDRAFSKLWLTLKYYSLIRDIHCKIYDIATFLTPETFPYIGLIILVVEWFLLIANSWIAHVFRLRFLRNL</sequence>
<reference evidence="2" key="1">
    <citation type="submission" date="2020-05" db="EMBL/GenBank/DDBJ databases">
        <authorList>
            <person name="Chiriac C."/>
            <person name="Salcher M."/>
            <person name="Ghai R."/>
            <person name="Kavagutti S V."/>
        </authorList>
    </citation>
    <scope>NUCLEOTIDE SEQUENCE</scope>
</reference>